<evidence type="ECO:0000313" key="2">
    <source>
        <dbReference type="Proteomes" id="UP000572680"/>
    </source>
</evidence>
<dbReference type="EMBL" id="JACJIA010000002">
    <property type="protein sequence ID" value="MBA8950405.1"/>
    <property type="molecule type" value="Genomic_DNA"/>
</dbReference>
<dbReference type="GO" id="GO:0003677">
    <property type="term" value="F:DNA binding"/>
    <property type="evidence" value="ECO:0007669"/>
    <property type="project" value="UniProtKB-KW"/>
</dbReference>
<dbReference type="InterPro" id="IPR036390">
    <property type="entry name" value="WH_DNA-bd_sf"/>
</dbReference>
<dbReference type="AlphaFoldDB" id="A0A7W3LLM3"/>
<dbReference type="InterPro" id="IPR036388">
    <property type="entry name" value="WH-like_DNA-bd_sf"/>
</dbReference>
<dbReference type="SUPFAM" id="SSF46785">
    <property type="entry name" value="Winged helix' DNA-binding domain"/>
    <property type="match status" value="1"/>
</dbReference>
<protein>
    <submittedName>
        <fullName evidence="1">DNA-binding MarR family transcriptional regulator</fullName>
    </submittedName>
</protein>
<gene>
    <name evidence="1" type="ORF">HNR61_002018</name>
</gene>
<accession>A0A7W3LLM3</accession>
<name>A0A7W3LLM3_ACTNM</name>
<organism evidence="1 2">
    <name type="scientific">Actinomadura namibiensis</name>
    <dbReference type="NCBI Taxonomy" id="182080"/>
    <lineage>
        <taxon>Bacteria</taxon>
        <taxon>Bacillati</taxon>
        <taxon>Actinomycetota</taxon>
        <taxon>Actinomycetes</taxon>
        <taxon>Streptosporangiales</taxon>
        <taxon>Thermomonosporaceae</taxon>
        <taxon>Actinomadura</taxon>
    </lineage>
</organism>
<dbReference type="RefSeq" id="WP_182842830.1">
    <property type="nucleotide sequence ID" value="NZ_BAAALP010000002.1"/>
</dbReference>
<dbReference type="Proteomes" id="UP000572680">
    <property type="component" value="Unassembled WGS sequence"/>
</dbReference>
<keyword evidence="2" id="KW-1185">Reference proteome</keyword>
<reference evidence="1 2" key="1">
    <citation type="submission" date="2020-08" db="EMBL/GenBank/DDBJ databases">
        <title>Genomic Encyclopedia of Type Strains, Phase IV (KMG-IV): sequencing the most valuable type-strain genomes for metagenomic binning, comparative biology and taxonomic classification.</title>
        <authorList>
            <person name="Goeker M."/>
        </authorList>
    </citation>
    <scope>NUCLEOTIDE SEQUENCE [LARGE SCALE GENOMIC DNA]</scope>
    <source>
        <strain evidence="1 2">DSM 44197</strain>
    </source>
</reference>
<comment type="caution">
    <text evidence="1">The sequence shown here is derived from an EMBL/GenBank/DDBJ whole genome shotgun (WGS) entry which is preliminary data.</text>
</comment>
<dbReference type="Gene3D" id="1.10.10.10">
    <property type="entry name" value="Winged helix-like DNA-binding domain superfamily/Winged helix DNA-binding domain"/>
    <property type="match status" value="1"/>
</dbReference>
<proteinExistence type="predicted"/>
<evidence type="ECO:0000313" key="1">
    <source>
        <dbReference type="EMBL" id="MBA8950405.1"/>
    </source>
</evidence>
<sequence>MDDRNQPIAYWLGVAHRAAIDFIRSEIGRQGITQPQYWILRHLHPGDLGDGAPRTVAGLTEAMRDYLLPGDDLASAAADLAARGLVDRDATGGLTITESGRELHGRVKKAAPAIRDHLHEGVADEDYAVVLRVLRQVMANAGRS</sequence>
<keyword evidence="1" id="KW-0238">DNA-binding</keyword>